<proteinExistence type="predicted"/>
<reference evidence="1 2" key="1">
    <citation type="submission" date="2019-03" db="EMBL/GenBank/DDBJ databases">
        <title>Subsurface microbial communities from deep shales in Ohio and West Virginia, USA.</title>
        <authorList>
            <person name="Wrighton K."/>
        </authorList>
    </citation>
    <scope>NUCLEOTIDE SEQUENCE [LARGE SCALE GENOMIC DNA]</scope>
    <source>
        <strain evidence="1 2">MSL 6dP</strain>
    </source>
</reference>
<dbReference type="RefSeq" id="WP_134116020.1">
    <property type="nucleotide sequence ID" value="NZ_SOEG01000008.1"/>
</dbReference>
<organism evidence="1 2">
    <name type="scientific">Orenia marismortui</name>
    <dbReference type="NCBI Taxonomy" id="46469"/>
    <lineage>
        <taxon>Bacteria</taxon>
        <taxon>Bacillati</taxon>
        <taxon>Bacillota</taxon>
        <taxon>Clostridia</taxon>
        <taxon>Halanaerobiales</taxon>
        <taxon>Halobacteroidaceae</taxon>
        <taxon>Orenia</taxon>
    </lineage>
</organism>
<evidence type="ECO:0000313" key="1">
    <source>
        <dbReference type="EMBL" id="TDX52129.1"/>
    </source>
</evidence>
<gene>
    <name evidence="1" type="ORF">C7959_10851</name>
</gene>
<comment type="caution">
    <text evidence="1">The sequence shown here is derived from an EMBL/GenBank/DDBJ whole genome shotgun (WGS) entry which is preliminary data.</text>
</comment>
<dbReference type="Proteomes" id="UP000295832">
    <property type="component" value="Unassembled WGS sequence"/>
</dbReference>
<dbReference type="AlphaFoldDB" id="A0A4R8H1P7"/>
<protein>
    <submittedName>
        <fullName evidence="1">Uncharacterized protein</fullName>
    </submittedName>
</protein>
<keyword evidence="2" id="KW-1185">Reference proteome</keyword>
<sequence>MKFDFNLIITVLGVLSVLIIFARKFVPEIDHYLSKGAPILAEIDDLIDVVADEYSEVEILQEANMISDKIIEELKEAGYKVDDPTKKKIDTRLKARAKRGELGK</sequence>
<evidence type="ECO:0000313" key="2">
    <source>
        <dbReference type="Proteomes" id="UP000295832"/>
    </source>
</evidence>
<dbReference type="EMBL" id="SOEG01000008">
    <property type="protein sequence ID" value="TDX52129.1"/>
    <property type="molecule type" value="Genomic_DNA"/>
</dbReference>
<accession>A0A4R8H1P7</accession>
<name>A0A4R8H1P7_9FIRM</name>